<protein>
    <submittedName>
        <fullName evidence="3">Ovule protein</fullName>
    </submittedName>
</protein>
<accession>A0A1I7Z9R1</accession>
<sequence length="75" mass="8950">MTLRMKRHSEHELEPRNYSSLATDKKKPLSSSKRAKSNDNVVCFQQYFNMYPLLSFASIHMRPTLRLFSFWCTFT</sequence>
<evidence type="ECO:0000313" key="3">
    <source>
        <dbReference type="WBParaSite" id="L893_g24330.t1"/>
    </source>
</evidence>
<dbReference type="WBParaSite" id="L893_g24330.t1">
    <property type="protein sequence ID" value="L893_g24330.t1"/>
    <property type="gene ID" value="L893_g24330"/>
</dbReference>
<proteinExistence type="predicted"/>
<evidence type="ECO:0000256" key="1">
    <source>
        <dbReference type="SAM" id="MobiDB-lite"/>
    </source>
</evidence>
<keyword evidence="2" id="KW-1185">Reference proteome</keyword>
<dbReference type="AlphaFoldDB" id="A0A1I7Z9R1"/>
<name>A0A1I7Z9R1_9BILA</name>
<reference evidence="3" key="1">
    <citation type="submission" date="2016-11" db="UniProtKB">
        <authorList>
            <consortium name="WormBaseParasite"/>
        </authorList>
    </citation>
    <scope>IDENTIFICATION</scope>
</reference>
<dbReference type="Proteomes" id="UP000095287">
    <property type="component" value="Unplaced"/>
</dbReference>
<evidence type="ECO:0000313" key="2">
    <source>
        <dbReference type="Proteomes" id="UP000095287"/>
    </source>
</evidence>
<organism evidence="2 3">
    <name type="scientific">Steinernema glaseri</name>
    <dbReference type="NCBI Taxonomy" id="37863"/>
    <lineage>
        <taxon>Eukaryota</taxon>
        <taxon>Metazoa</taxon>
        <taxon>Ecdysozoa</taxon>
        <taxon>Nematoda</taxon>
        <taxon>Chromadorea</taxon>
        <taxon>Rhabditida</taxon>
        <taxon>Tylenchina</taxon>
        <taxon>Panagrolaimomorpha</taxon>
        <taxon>Strongyloidoidea</taxon>
        <taxon>Steinernematidae</taxon>
        <taxon>Steinernema</taxon>
    </lineage>
</organism>
<feature type="region of interest" description="Disordered" evidence="1">
    <location>
        <begin position="1"/>
        <end position="36"/>
    </location>
</feature>